<gene>
    <name evidence="1" type="ORF">GF359_02340</name>
</gene>
<dbReference type="InterPro" id="IPR036278">
    <property type="entry name" value="Sialidase_sf"/>
</dbReference>
<evidence type="ECO:0000313" key="1">
    <source>
        <dbReference type="EMBL" id="MBD3364033.1"/>
    </source>
</evidence>
<reference evidence="1" key="1">
    <citation type="submission" date="2019-11" db="EMBL/GenBank/DDBJ databases">
        <title>Microbial mats filling the niche in hypersaline microbial mats.</title>
        <authorList>
            <person name="Wong H.L."/>
            <person name="Macleod F.I."/>
            <person name="White R.A. III"/>
            <person name="Burns B.P."/>
        </authorList>
    </citation>
    <scope>NUCLEOTIDE SEQUENCE</scope>
    <source>
        <strain evidence="1">Bin_327</strain>
    </source>
</reference>
<proteinExistence type="predicted"/>
<sequence>MGNIFVWMVFLPLFGWTNQGPDGAYVTDIAVDYSSYMYAVTTEGIYKGSPQGIWDDITPQFWGVGINEITFITKPWLCTDGGLYTLDGNSWQKASGLPEDAVVGVVDFSNHLVAGTREHGLWASADGGKTFVPVPEGWEFPSDATITAIASSPVSGTGSNHLSVGFSNNNGNQIYVLESADSSAYHDILSKDYLNQSIKSITCLEFVLSSSVLYLYIGTDNGVTWIKGPISAAPEWSGFMQHQTYIYDLEGFDDFIYLACYGGVHRNSPGYSDEWAEYNQGIASLFVYDLAAKDVLVAGASDGAYTMNSSSGDWGVVEGLRAHTFYSMEISPDQANAYAVSSLGGGLYYTEGGGPDNWGHQAKLTPFAFDEAVGGTNGNYRLYAAGLPSTSTSIMGDAWQAREFPDASAIHAACNPEKPDEVWFIVSENPGNTSATSLLYSIDAGVNYIFEHSLGEMNVTDLVYSTGTKMLYIADANQKSVWRMDNPQDAASLKRFDFTDGIPVQLAPAGDRLYLLTSIGDIFLSTDNGENWQLTPSKPGDDPSRGIATDPSYPNLLLASDYGYDPVGMYASVDSGATWIELNTVPGRFKCCAIKVVGDMGDQYEITAYTATHRGVFSQTSSVEVDTGGGTGEVLNLTITATAPNFRPEIGEVAQFQLGGRDLDNLNSWELEITDASTPGAEPVYTVGEENTGPPESLLLWDGYTDEGYMASDDEYRVIFSGSNENGSGADTAYIKLIIGRPPQSTIREATKGSRKLTQLSDIGEVCYLSRQPLEGFLTGYDPSDGSFINGSCVSNSRDDETRVVTSTSSSGNDTWTAWVDEWDGSFWGFICEDQDCCGFTTGTDKISNMAIAVSGTGTPVIAAATDPPNGLFFYVEGATCNPDGEFTEPGQAVSDLELVPASDGVHILYIDEGNTIHDAVWTAPGSGFDRSANPEIGNSMELTATSAGSDTVYLFYLSSGGELFLREYSTASGWEDPYALTPHLNGASPRGITCTVDDEGSLTVAWQEAGDIRFIQRIEGTWSAVGEQTESGVASFPQLPARVFGTDQPLIAWTEETPDPFYRVQVSELGEAPVQDTFTITLDFPQTVTHGDTFDVAVNVNPPAEEIYVWVEDGPEPDDSRLWENPGGGYDSLTATYANTDAFPLGRNYIGAEGVFKGVPYTVEDSFNVTPGESTPRLYVDYPASIVKGDTMEINVTGNRTMDFINVDVEVNLGGQTVTPTLSYRDPPQGSSGYDSLYAAYYTTGTWDLGTYPLFVWGKPEGDFPEIFIDSLTFRVVEEYDDSSALVNEEHVFLVPNPAVNEGIITVYYDLNYDARVSLEIYNVRGKRLMNYEVETGEIVEEGPGQTIEVDISGLGADVYMYRLIVDAVARDGDELYEQGEEHPTDEDLEDKVGTDFKLWESIVKPFVVVR</sequence>
<protein>
    <submittedName>
        <fullName evidence="1">Uncharacterized protein</fullName>
    </submittedName>
</protein>
<accession>A0A9D5QBW6</accession>
<name>A0A9D5QBW6_UNCW3</name>
<dbReference type="SUPFAM" id="SSF110296">
    <property type="entry name" value="Oligoxyloglucan reducing end-specific cellobiohydrolase"/>
    <property type="match status" value="1"/>
</dbReference>
<comment type="caution">
    <text evidence="1">The sequence shown here is derived from an EMBL/GenBank/DDBJ whole genome shotgun (WGS) entry which is preliminary data.</text>
</comment>
<dbReference type="Proteomes" id="UP000630660">
    <property type="component" value="Unassembled WGS sequence"/>
</dbReference>
<dbReference type="Gene3D" id="2.120.10.70">
    <property type="entry name" value="Fucose-specific lectin"/>
    <property type="match status" value="1"/>
</dbReference>
<organism evidence="1 2">
    <name type="scientific">candidate division WOR-3 bacterium</name>
    <dbReference type="NCBI Taxonomy" id="2052148"/>
    <lineage>
        <taxon>Bacteria</taxon>
        <taxon>Bacteria division WOR-3</taxon>
    </lineage>
</organism>
<dbReference type="SUPFAM" id="SSF50939">
    <property type="entry name" value="Sialidases"/>
    <property type="match status" value="1"/>
</dbReference>
<dbReference type="SUPFAM" id="SSF89372">
    <property type="entry name" value="Fucose-specific lectin"/>
    <property type="match status" value="1"/>
</dbReference>
<dbReference type="Gene3D" id="2.130.10.10">
    <property type="entry name" value="YVTN repeat-like/Quinoprotein amine dehydrogenase"/>
    <property type="match status" value="2"/>
</dbReference>
<evidence type="ECO:0000313" key="2">
    <source>
        <dbReference type="Proteomes" id="UP000630660"/>
    </source>
</evidence>
<dbReference type="InterPro" id="IPR015943">
    <property type="entry name" value="WD40/YVTN_repeat-like_dom_sf"/>
</dbReference>
<dbReference type="EMBL" id="WJKJ01000070">
    <property type="protein sequence ID" value="MBD3364033.1"/>
    <property type="molecule type" value="Genomic_DNA"/>
</dbReference>